<evidence type="ECO:0000256" key="2">
    <source>
        <dbReference type="ARBA" id="ARBA00022679"/>
    </source>
</evidence>
<protein>
    <recommendedName>
        <fullName evidence="4">Kinase</fullName>
        <ecNumber evidence="4">2.7.-.-</ecNumber>
    </recommendedName>
</protein>
<gene>
    <name evidence="5" type="ORF">MERGE_000409</name>
</gene>
<dbReference type="Pfam" id="PF03770">
    <property type="entry name" value="IPK"/>
    <property type="match status" value="1"/>
</dbReference>
<dbReference type="Proteomes" id="UP000663699">
    <property type="component" value="Chromosome 1"/>
</dbReference>
<dbReference type="PANTHER" id="PTHR12400">
    <property type="entry name" value="INOSITOL POLYPHOSPHATE KINASE"/>
    <property type="match status" value="1"/>
</dbReference>
<dbReference type="PANTHER" id="PTHR12400:SF103">
    <property type="entry name" value="INOSITOL POLYPHOSPHATE MULTIKINASE"/>
    <property type="match status" value="1"/>
</dbReference>
<dbReference type="OrthoDB" id="338650at2759"/>
<dbReference type="SUPFAM" id="SSF56104">
    <property type="entry name" value="SAICAR synthase-like"/>
    <property type="match status" value="1"/>
</dbReference>
<dbReference type="GO" id="GO:0005634">
    <property type="term" value="C:nucleus"/>
    <property type="evidence" value="ECO:0007669"/>
    <property type="project" value="TreeGrafter"/>
</dbReference>
<evidence type="ECO:0000313" key="6">
    <source>
        <dbReference type="Proteomes" id="UP000663699"/>
    </source>
</evidence>
<dbReference type="GO" id="GO:0005737">
    <property type="term" value="C:cytoplasm"/>
    <property type="evidence" value="ECO:0007669"/>
    <property type="project" value="TreeGrafter"/>
</dbReference>
<evidence type="ECO:0000256" key="4">
    <source>
        <dbReference type="RuleBase" id="RU363090"/>
    </source>
</evidence>
<proteinExistence type="inferred from homology"/>
<comment type="similarity">
    <text evidence="1 4">Belongs to the inositol phosphokinase (IPK) family.</text>
</comment>
<evidence type="ECO:0000256" key="3">
    <source>
        <dbReference type="ARBA" id="ARBA00022777"/>
    </source>
</evidence>
<keyword evidence="2 4" id="KW-0808">Transferase</keyword>
<dbReference type="GO" id="GO:0046854">
    <property type="term" value="P:phosphatidylinositol phosphate biosynthetic process"/>
    <property type="evidence" value="ECO:0007669"/>
    <property type="project" value="TreeGrafter"/>
</dbReference>
<keyword evidence="6" id="KW-1185">Reference proteome</keyword>
<keyword evidence="3 4" id="KW-0418">Kinase</keyword>
<dbReference type="InterPro" id="IPR005522">
    <property type="entry name" value="IPK"/>
</dbReference>
<organism evidence="5 6">
    <name type="scientific">Pneumocystis wakefieldiae</name>
    <dbReference type="NCBI Taxonomy" id="38082"/>
    <lineage>
        <taxon>Eukaryota</taxon>
        <taxon>Fungi</taxon>
        <taxon>Dikarya</taxon>
        <taxon>Ascomycota</taxon>
        <taxon>Taphrinomycotina</taxon>
        <taxon>Pneumocystomycetes</taxon>
        <taxon>Pneumocystaceae</taxon>
        <taxon>Pneumocystis</taxon>
    </lineage>
</organism>
<dbReference type="InterPro" id="IPR038286">
    <property type="entry name" value="IPK_sf"/>
</dbReference>
<reference evidence="5" key="1">
    <citation type="submission" date="2020-06" db="EMBL/GenBank/DDBJ databases">
        <title>Genomes of multiple members of Pneumocystis genus reveal paths to human pathogen Pneumocystis jirovecii.</title>
        <authorList>
            <person name="Cisse O.H."/>
            <person name="Ma L."/>
            <person name="Dekker J."/>
            <person name="Khil P."/>
            <person name="Jo J."/>
            <person name="Brenchley J."/>
            <person name="Blair R."/>
            <person name="Pahar B."/>
            <person name="Chabe M."/>
            <person name="Van Rompay K.A."/>
            <person name="Keesler R."/>
            <person name="Sukura A."/>
            <person name="Hirsch V."/>
            <person name="Kutty G."/>
            <person name="Liu Y."/>
            <person name="Peng L."/>
            <person name="Chen J."/>
            <person name="Song J."/>
            <person name="Weissenbacher-Lang C."/>
            <person name="Xu J."/>
            <person name="Upham N.S."/>
            <person name="Stajich J.E."/>
            <person name="Cuomo C.A."/>
            <person name="Cushion M.T."/>
            <person name="Kovacs J.A."/>
        </authorList>
    </citation>
    <scope>NUCLEOTIDE SEQUENCE</scope>
    <source>
        <strain evidence="5">2A</strain>
    </source>
</reference>
<accession>A0A899FUA8</accession>
<dbReference type="EC" id="2.7.-.-" evidence="4"/>
<dbReference type="Gene3D" id="3.30.470.160">
    <property type="entry name" value="Inositol polyphosphate kinase"/>
    <property type="match status" value="1"/>
</dbReference>
<dbReference type="GO" id="GO:0000824">
    <property type="term" value="F:inositol-1,4,5,6-tetrakisphosphate 3-kinase activity"/>
    <property type="evidence" value="ECO:0007669"/>
    <property type="project" value="TreeGrafter"/>
</dbReference>
<dbReference type="AlphaFoldDB" id="A0A899FUA8"/>
<sequence>MDSAFIPYIHQTAGHEGVLSDKSGIIICKPCIPAEVTFYIMAQEFPAFQRWMPTYMGNLTLQSSLESVNRSSVGSDAIVLENLSYPFVRPCTIDIKLGSRLWDDDVSPEKRKRLEEVSKHTTSGCLGFRVSAMRIWNVNEETYHSYSKEWGKSLTVSTISEGLNKFLSAVEAKELRSRVVSEWINSLTQIQEVLNKVEVRMYSSSLLFIYEGDPEVLMQRIKQSDLAKQNVEELDIESQFSNSSTDSMDSEKKSNIPHISVCRLIDFAHAHWVAGQGSDENVLHGIASLKTILMKISNEYS</sequence>
<name>A0A899FUA8_9ASCO</name>
<dbReference type="GO" id="GO:0008440">
    <property type="term" value="F:inositol-1,4,5-trisphosphate 3-kinase activity"/>
    <property type="evidence" value="ECO:0007669"/>
    <property type="project" value="TreeGrafter"/>
</dbReference>
<dbReference type="GO" id="GO:0032958">
    <property type="term" value="P:inositol phosphate biosynthetic process"/>
    <property type="evidence" value="ECO:0007669"/>
    <property type="project" value="InterPro"/>
</dbReference>
<evidence type="ECO:0000256" key="1">
    <source>
        <dbReference type="ARBA" id="ARBA00007374"/>
    </source>
</evidence>
<evidence type="ECO:0000313" key="5">
    <source>
        <dbReference type="EMBL" id="QSL64253.1"/>
    </source>
</evidence>
<dbReference type="EMBL" id="CP054532">
    <property type="protein sequence ID" value="QSL64253.1"/>
    <property type="molecule type" value="Genomic_DNA"/>
</dbReference>